<evidence type="ECO:0000313" key="4">
    <source>
        <dbReference type="Proteomes" id="UP000646523"/>
    </source>
</evidence>
<keyword evidence="2" id="KW-0812">Transmembrane</keyword>
<comment type="caution">
    <text evidence="3">The sequence shown here is derived from an EMBL/GenBank/DDBJ whole genome shotgun (WGS) entry which is preliminary data.</text>
</comment>
<evidence type="ECO:0000256" key="1">
    <source>
        <dbReference type="SAM" id="MobiDB-lite"/>
    </source>
</evidence>
<name>A0A918DQT4_9ACTN</name>
<keyword evidence="4" id="KW-1185">Reference proteome</keyword>
<keyword evidence="2" id="KW-1133">Transmembrane helix</keyword>
<reference evidence="3" key="1">
    <citation type="journal article" date="2014" name="Int. J. Syst. Evol. Microbiol.">
        <title>Complete genome sequence of Corynebacterium casei LMG S-19264T (=DSM 44701T), isolated from a smear-ripened cheese.</title>
        <authorList>
            <consortium name="US DOE Joint Genome Institute (JGI-PGF)"/>
            <person name="Walter F."/>
            <person name="Albersmeier A."/>
            <person name="Kalinowski J."/>
            <person name="Ruckert C."/>
        </authorList>
    </citation>
    <scope>NUCLEOTIDE SEQUENCE</scope>
    <source>
        <strain evidence="3">CGMCC 4.7368</strain>
    </source>
</reference>
<gene>
    <name evidence="3" type="ORF">GCM10012289_58310</name>
</gene>
<sequence>MDDLNGRTDSTVPDDLRDLAAVRDLLAAPSPSADAVRAGRARLLAALSQEHEQTDEHDQTSGHERTGERERTGKGEGAAERRRAGGRGWSAPRPARKRAARRWAAVGTVLAGAATAALLVVVAVVPSDAPISISNNPFESAGPPQDTRPTARQVLLAAASAVTESPAEGAYWRVRTVTGQLTPSPDRRYVIRRLSSTELWLAKRPGGQSWRIHRYLGAKPATPEDETAWRAAGSPTAWTYPENVASFDGDVNPGQAVTSTPGEPEAFRLRGGWKGAGGILTKQPVTWAELRAIPDTPEGLRTYLEARIRSLAQRHEFSLDGQMESWLRGSCMELLNGLAVSPEVRSSAYQILAGLPGMTAEGEVTDPLGRTGQAIGYEADMAHEVRLVVDPDSGQPLSDESTRPGTLADGRVVRIGAFTAYEEIGWTDERPDVR</sequence>
<organism evidence="3 4">
    <name type="scientific">Nonomuraea cavernae</name>
    <dbReference type="NCBI Taxonomy" id="2045107"/>
    <lineage>
        <taxon>Bacteria</taxon>
        <taxon>Bacillati</taxon>
        <taxon>Actinomycetota</taxon>
        <taxon>Actinomycetes</taxon>
        <taxon>Streptosporangiales</taxon>
        <taxon>Streptosporangiaceae</taxon>
        <taxon>Nonomuraea</taxon>
    </lineage>
</organism>
<feature type="region of interest" description="Disordered" evidence="1">
    <location>
        <begin position="44"/>
        <end position="96"/>
    </location>
</feature>
<dbReference type="InterPro" id="IPR047789">
    <property type="entry name" value="CU044_5270-like"/>
</dbReference>
<evidence type="ECO:0000313" key="3">
    <source>
        <dbReference type="EMBL" id="GGO77801.1"/>
    </source>
</evidence>
<dbReference type="AlphaFoldDB" id="A0A918DQT4"/>
<proteinExistence type="predicted"/>
<dbReference type="Proteomes" id="UP000646523">
    <property type="component" value="Unassembled WGS sequence"/>
</dbReference>
<dbReference type="RefSeq" id="WP_189127388.1">
    <property type="nucleotide sequence ID" value="NZ_BMNH01000023.1"/>
</dbReference>
<keyword evidence="2" id="KW-0472">Membrane</keyword>
<dbReference type="EMBL" id="BMNH01000023">
    <property type="protein sequence ID" value="GGO77801.1"/>
    <property type="molecule type" value="Genomic_DNA"/>
</dbReference>
<dbReference type="NCBIfam" id="NF038083">
    <property type="entry name" value="CU044_5270_fam"/>
    <property type="match status" value="1"/>
</dbReference>
<evidence type="ECO:0000256" key="2">
    <source>
        <dbReference type="SAM" id="Phobius"/>
    </source>
</evidence>
<protein>
    <recommendedName>
        <fullName evidence="5">CU044_5270 family protein</fullName>
    </recommendedName>
</protein>
<feature type="compositionally biased region" description="Basic and acidic residues" evidence="1">
    <location>
        <begin position="49"/>
        <end position="83"/>
    </location>
</feature>
<feature type="transmembrane region" description="Helical" evidence="2">
    <location>
        <begin position="103"/>
        <end position="125"/>
    </location>
</feature>
<accession>A0A918DQT4</accession>
<reference evidence="3" key="2">
    <citation type="submission" date="2020-09" db="EMBL/GenBank/DDBJ databases">
        <authorList>
            <person name="Sun Q."/>
            <person name="Zhou Y."/>
        </authorList>
    </citation>
    <scope>NUCLEOTIDE SEQUENCE</scope>
    <source>
        <strain evidence="3">CGMCC 4.7368</strain>
    </source>
</reference>
<evidence type="ECO:0008006" key="5">
    <source>
        <dbReference type="Google" id="ProtNLM"/>
    </source>
</evidence>